<dbReference type="EMBL" id="CP018228">
    <property type="protein sequence ID" value="API50973.1"/>
    <property type="molecule type" value="Genomic_DNA"/>
</dbReference>
<feature type="compositionally biased region" description="Basic and acidic residues" evidence="1">
    <location>
        <begin position="1"/>
        <end position="14"/>
    </location>
</feature>
<dbReference type="Proteomes" id="UP000183050">
    <property type="component" value="Chromosome"/>
</dbReference>
<name>A0A1L3Z5L8_RHILE</name>
<sequence length="60" mass="6660">MHKNNDLKRLHESVSHFSAPKSQISQLTARLAPAYTEPASVGPCSRLLFVMPEPLPIFSL</sequence>
<evidence type="ECO:0000313" key="3">
    <source>
        <dbReference type="Proteomes" id="UP000183050"/>
    </source>
</evidence>
<gene>
    <name evidence="2" type="ORF">BMW22_04340</name>
</gene>
<organism evidence="2 3">
    <name type="scientific">Rhizobium leguminosarum</name>
    <dbReference type="NCBI Taxonomy" id="384"/>
    <lineage>
        <taxon>Bacteria</taxon>
        <taxon>Pseudomonadati</taxon>
        <taxon>Pseudomonadota</taxon>
        <taxon>Alphaproteobacteria</taxon>
        <taxon>Hyphomicrobiales</taxon>
        <taxon>Rhizobiaceae</taxon>
        <taxon>Rhizobium/Agrobacterium group</taxon>
        <taxon>Rhizobium</taxon>
    </lineage>
</organism>
<feature type="region of interest" description="Disordered" evidence="1">
    <location>
        <begin position="1"/>
        <end position="21"/>
    </location>
</feature>
<reference evidence="2 3" key="1">
    <citation type="submission" date="2016-11" db="EMBL/GenBank/DDBJ databases">
        <title>Rhizobium leguminosarum bv. viciae strain Vaf12 isolated from Vavilovia formosa root nodules from Russia, Dagestan.</title>
        <authorList>
            <person name="Kimeklis A."/>
        </authorList>
    </citation>
    <scope>NUCLEOTIDE SEQUENCE [LARGE SCALE GENOMIC DNA]</scope>
    <source>
        <strain evidence="2 3">Vaf-108</strain>
    </source>
</reference>
<evidence type="ECO:0000256" key="1">
    <source>
        <dbReference type="SAM" id="MobiDB-lite"/>
    </source>
</evidence>
<accession>A0A1L3Z5L8</accession>
<evidence type="ECO:0000313" key="2">
    <source>
        <dbReference type="EMBL" id="API50973.1"/>
    </source>
</evidence>
<proteinExistence type="predicted"/>
<protein>
    <submittedName>
        <fullName evidence="2">Uncharacterized protein</fullName>
    </submittedName>
</protein>
<dbReference type="AlphaFoldDB" id="A0A1L3Z5L8"/>